<feature type="compositionally biased region" description="Low complexity" evidence="1">
    <location>
        <begin position="174"/>
        <end position="184"/>
    </location>
</feature>
<name>A0A4S4LQ85_9APHY</name>
<dbReference type="Proteomes" id="UP000308730">
    <property type="component" value="Unassembled WGS sequence"/>
</dbReference>
<accession>A0A4S4LQ85</accession>
<comment type="caution">
    <text evidence="2">The sequence shown here is derived from an EMBL/GenBank/DDBJ whole genome shotgun (WGS) entry which is preliminary data.</text>
</comment>
<sequence length="573" mass="64285">MHNLFLGIVKNHFYAIWVQQNILREKHELRVLHELLADFSLPYQLGKLPRDVGVPAGGSLTADQWKLLAIVYGPIIVPQLWRECIPDNDGTQRKTRSDIIKAANTKRAETKKQKKVAAAKKKADAAIKKAAKAAEKVAKAAAKAAKKNGTTNTNTASAEPVASTSSSDAPARPTEPTTTSTPSSVNHPDVDTTTEVQEKEEQPYMLHPDDPPNFLKLSQALRILTQHVLIDADVQRAHVLLQEYCTELITLYGSNCIKPNHHYAIHVAECVRDFGPLHDFWSFLFERLNKVLKSFNTNNHADGEIETTFFTEFHRSAASLRIIHQMSTITDSPHCQKLASVMINASSEGRGTVAGLASWVTEVNDDNKTAHPSKTYEMSPHAKVQTMSSLTYQQLLRYFARLYPAWHLHVFSSSPVHRDSMPLTNTAVFFDYVTLNRSRFCASLTVGTPSSALAEILTHSSHTPRCAEILEIFQFQQLPGTDVPQFWLARVRWMIPWHGECEPIWDDYYRKGIKLWHLEEYDSSDTDSQIVEVTQFVGLLGRKVVTVGKQNVKVWATVSLNNVPASNLCIITE</sequence>
<organism evidence="2 3">
    <name type="scientific">Antrodiella citrinella</name>
    <dbReference type="NCBI Taxonomy" id="2447956"/>
    <lineage>
        <taxon>Eukaryota</taxon>
        <taxon>Fungi</taxon>
        <taxon>Dikarya</taxon>
        <taxon>Basidiomycota</taxon>
        <taxon>Agaricomycotina</taxon>
        <taxon>Agaricomycetes</taxon>
        <taxon>Polyporales</taxon>
        <taxon>Steccherinaceae</taxon>
        <taxon>Antrodiella</taxon>
    </lineage>
</organism>
<reference evidence="2 3" key="1">
    <citation type="submission" date="2019-02" db="EMBL/GenBank/DDBJ databases">
        <title>Genome sequencing of the rare red list fungi Antrodiella citrinella (Flaviporus citrinellus).</title>
        <authorList>
            <person name="Buettner E."/>
            <person name="Kellner H."/>
        </authorList>
    </citation>
    <scope>NUCLEOTIDE SEQUENCE [LARGE SCALE GENOMIC DNA]</scope>
    <source>
        <strain evidence="2 3">DSM 108506</strain>
    </source>
</reference>
<evidence type="ECO:0000313" key="2">
    <source>
        <dbReference type="EMBL" id="THH14474.1"/>
    </source>
</evidence>
<protein>
    <submittedName>
        <fullName evidence="2">Uncharacterized protein</fullName>
    </submittedName>
</protein>
<evidence type="ECO:0000256" key="1">
    <source>
        <dbReference type="SAM" id="MobiDB-lite"/>
    </source>
</evidence>
<gene>
    <name evidence="2" type="ORF">EUX98_g9608</name>
</gene>
<proteinExistence type="predicted"/>
<dbReference type="PANTHER" id="PTHR46579">
    <property type="entry name" value="F5/8 TYPE C DOMAIN-CONTAINING PROTEIN-RELATED"/>
    <property type="match status" value="1"/>
</dbReference>
<feature type="region of interest" description="Disordered" evidence="1">
    <location>
        <begin position="144"/>
        <end position="207"/>
    </location>
</feature>
<keyword evidence="3" id="KW-1185">Reference proteome</keyword>
<dbReference type="OrthoDB" id="3239894at2759"/>
<evidence type="ECO:0000313" key="3">
    <source>
        <dbReference type="Proteomes" id="UP000308730"/>
    </source>
</evidence>
<dbReference type="AlphaFoldDB" id="A0A4S4LQ85"/>
<dbReference type="PANTHER" id="PTHR46579:SF1">
    <property type="entry name" value="F5_8 TYPE C DOMAIN-CONTAINING PROTEIN"/>
    <property type="match status" value="1"/>
</dbReference>
<feature type="compositionally biased region" description="Polar residues" evidence="1">
    <location>
        <begin position="148"/>
        <end position="168"/>
    </location>
</feature>
<feature type="compositionally biased region" description="Basic and acidic residues" evidence="1">
    <location>
        <begin position="196"/>
        <end position="207"/>
    </location>
</feature>
<dbReference type="EMBL" id="SGPM01000933">
    <property type="protein sequence ID" value="THH14474.1"/>
    <property type="molecule type" value="Genomic_DNA"/>
</dbReference>